<evidence type="ECO:0000256" key="4">
    <source>
        <dbReference type="ARBA" id="ARBA00023136"/>
    </source>
</evidence>
<feature type="transmembrane region" description="Helical" evidence="5">
    <location>
        <begin position="375"/>
        <end position="401"/>
    </location>
</feature>
<dbReference type="Proteomes" id="UP001215280">
    <property type="component" value="Unassembled WGS sequence"/>
</dbReference>
<dbReference type="InterPro" id="IPR005828">
    <property type="entry name" value="MFS_sugar_transport-like"/>
</dbReference>
<accession>A0AAD7IJS3</accession>
<keyword evidence="3 5" id="KW-1133">Transmembrane helix</keyword>
<reference evidence="7" key="1">
    <citation type="submission" date="2023-03" db="EMBL/GenBank/DDBJ databases">
        <title>Massive genome expansion in bonnet fungi (Mycena s.s.) driven by repeated elements and novel gene families across ecological guilds.</title>
        <authorList>
            <consortium name="Lawrence Berkeley National Laboratory"/>
            <person name="Harder C.B."/>
            <person name="Miyauchi S."/>
            <person name="Viragh M."/>
            <person name="Kuo A."/>
            <person name="Thoen E."/>
            <person name="Andreopoulos B."/>
            <person name="Lu D."/>
            <person name="Skrede I."/>
            <person name="Drula E."/>
            <person name="Henrissat B."/>
            <person name="Morin E."/>
            <person name="Kohler A."/>
            <person name="Barry K."/>
            <person name="LaButti K."/>
            <person name="Morin E."/>
            <person name="Salamov A."/>
            <person name="Lipzen A."/>
            <person name="Mereny Z."/>
            <person name="Hegedus B."/>
            <person name="Baldrian P."/>
            <person name="Stursova M."/>
            <person name="Weitz H."/>
            <person name="Taylor A."/>
            <person name="Grigoriev I.V."/>
            <person name="Nagy L.G."/>
            <person name="Martin F."/>
            <person name="Kauserud H."/>
        </authorList>
    </citation>
    <scope>NUCLEOTIDE SEQUENCE</scope>
    <source>
        <strain evidence="7">CBHHK188m</strain>
    </source>
</reference>
<dbReference type="Pfam" id="PF00083">
    <property type="entry name" value="Sugar_tr"/>
    <property type="match status" value="1"/>
</dbReference>
<evidence type="ECO:0000256" key="2">
    <source>
        <dbReference type="ARBA" id="ARBA00022692"/>
    </source>
</evidence>
<dbReference type="SUPFAM" id="SSF103473">
    <property type="entry name" value="MFS general substrate transporter"/>
    <property type="match status" value="1"/>
</dbReference>
<name>A0AAD7IJS3_9AGAR</name>
<dbReference type="InterPro" id="IPR020846">
    <property type="entry name" value="MFS_dom"/>
</dbReference>
<feature type="transmembrane region" description="Helical" evidence="5">
    <location>
        <begin position="98"/>
        <end position="119"/>
    </location>
</feature>
<feature type="transmembrane region" description="Helical" evidence="5">
    <location>
        <begin position="195"/>
        <end position="217"/>
    </location>
</feature>
<dbReference type="PANTHER" id="PTHR24064">
    <property type="entry name" value="SOLUTE CARRIER FAMILY 22 MEMBER"/>
    <property type="match status" value="1"/>
</dbReference>
<evidence type="ECO:0000259" key="6">
    <source>
        <dbReference type="PROSITE" id="PS50850"/>
    </source>
</evidence>
<keyword evidence="4 5" id="KW-0472">Membrane</keyword>
<dbReference type="EMBL" id="JARJLG010000106">
    <property type="protein sequence ID" value="KAJ7744750.1"/>
    <property type="molecule type" value="Genomic_DNA"/>
</dbReference>
<feature type="transmembrane region" description="Helical" evidence="5">
    <location>
        <begin position="413"/>
        <end position="434"/>
    </location>
</feature>
<feature type="domain" description="Major facilitator superfamily (MFS) profile" evidence="6">
    <location>
        <begin position="51"/>
        <end position="549"/>
    </location>
</feature>
<keyword evidence="2 5" id="KW-0812">Transmembrane</keyword>
<comment type="caution">
    <text evidence="7">The sequence shown here is derived from an EMBL/GenBank/DDBJ whole genome shotgun (WGS) entry which is preliminary data.</text>
</comment>
<feature type="transmembrane region" description="Helical" evidence="5">
    <location>
        <begin position="339"/>
        <end position="363"/>
    </location>
</feature>
<dbReference type="PROSITE" id="PS50850">
    <property type="entry name" value="MFS"/>
    <property type="match status" value="1"/>
</dbReference>
<dbReference type="AlphaFoldDB" id="A0AAD7IJS3"/>
<evidence type="ECO:0000313" key="8">
    <source>
        <dbReference type="Proteomes" id="UP001215280"/>
    </source>
</evidence>
<feature type="transmembrane region" description="Helical" evidence="5">
    <location>
        <begin position="247"/>
        <end position="268"/>
    </location>
</feature>
<gene>
    <name evidence="7" type="ORF">DFH07DRAFT_905012</name>
</gene>
<dbReference type="CDD" id="cd17364">
    <property type="entry name" value="MFS_PhT"/>
    <property type="match status" value="1"/>
</dbReference>
<keyword evidence="8" id="KW-1185">Reference proteome</keyword>
<dbReference type="GO" id="GO:0022857">
    <property type="term" value="F:transmembrane transporter activity"/>
    <property type="evidence" value="ECO:0007669"/>
    <property type="project" value="InterPro"/>
</dbReference>
<feature type="transmembrane region" description="Helical" evidence="5">
    <location>
        <begin position="151"/>
        <end position="174"/>
    </location>
</feature>
<feature type="transmembrane region" description="Helical" evidence="5">
    <location>
        <begin position="454"/>
        <end position="472"/>
    </location>
</feature>
<dbReference type="PROSITE" id="PS00217">
    <property type="entry name" value="SUGAR_TRANSPORT_2"/>
    <property type="match status" value="1"/>
</dbReference>
<evidence type="ECO:0000256" key="1">
    <source>
        <dbReference type="ARBA" id="ARBA00004141"/>
    </source>
</evidence>
<protein>
    <submittedName>
        <fullName evidence="7">Phosphate permease</fullName>
    </submittedName>
</protein>
<comment type="subcellular location">
    <subcellularLocation>
        <location evidence="1">Membrane</location>
        <topology evidence="1">Multi-pass membrane protein</topology>
    </subcellularLocation>
</comment>
<evidence type="ECO:0000256" key="5">
    <source>
        <dbReference type="SAM" id="Phobius"/>
    </source>
</evidence>
<evidence type="ECO:0000256" key="3">
    <source>
        <dbReference type="ARBA" id="ARBA00022989"/>
    </source>
</evidence>
<dbReference type="InterPro" id="IPR005829">
    <property type="entry name" value="Sugar_transporter_CS"/>
</dbReference>
<evidence type="ECO:0000313" key="7">
    <source>
        <dbReference type="EMBL" id="KAJ7744750.1"/>
    </source>
</evidence>
<dbReference type="InterPro" id="IPR036259">
    <property type="entry name" value="MFS_trans_sf"/>
</dbReference>
<dbReference type="Gene3D" id="1.20.1250.20">
    <property type="entry name" value="MFS general substrate transporter like domains"/>
    <property type="match status" value="2"/>
</dbReference>
<proteinExistence type="predicted"/>
<feature type="transmembrane region" description="Helical" evidence="5">
    <location>
        <begin position="51"/>
        <end position="78"/>
    </location>
</feature>
<sequence>MPPSVEKTSFTGEDTFHDNPKPDAARILNELRIAALAEVDNAKLISFHWKVCLVAGVGFFTDAYDIFAINIAVILLGYVYGHTPDHQCRPTFNSNQTLGLKIATPVGTFFGQLFFGWFADIVGRKRMYGVELVIMTVGTFGQATAGNGQAVNIVAMLILWRFIMGLGVGGDYPLSATIASEFASVNIRGRMMTAVFAAQGWGNFAASLAATIITIAFKNAIDVPRCIDCTNPVCSLPETQTINHVDYMWRILLGIGCIPAVMALYFRLTLPETPRFTMDIERCIQQAQDDIDTALAHNATPYRNGNPVMQRVEAPVASRRDFRRYFGEWRNLKTLIGTAYSWFAIDVAFYTLGLNSSVILQGIGFGDSDDAYKNLYNICTGNIILSVAGLIPGYWICFLFIDRWGRWPIQFMGFIVLTVLFSIMGWSHCLELLIKFTSTTDNGIAGLKVVSANGTNFFVFLFCLANLFQNFGPNTTTFIIPGEVFPTRYRSTGHGISAATGKLGAIVAQIMFNWLVNTVDNTFLDHSFEILALFMLSGVFSTLLVPETKGESLEVLSRENQDDFMRPPAAQVHLQDGIIIPMRDL</sequence>
<organism evidence="7 8">
    <name type="scientific">Mycena maculata</name>
    <dbReference type="NCBI Taxonomy" id="230809"/>
    <lineage>
        <taxon>Eukaryota</taxon>
        <taxon>Fungi</taxon>
        <taxon>Dikarya</taxon>
        <taxon>Basidiomycota</taxon>
        <taxon>Agaricomycotina</taxon>
        <taxon>Agaricomycetes</taxon>
        <taxon>Agaricomycetidae</taxon>
        <taxon>Agaricales</taxon>
        <taxon>Marasmiineae</taxon>
        <taxon>Mycenaceae</taxon>
        <taxon>Mycena</taxon>
    </lineage>
</organism>
<dbReference type="GO" id="GO:0016020">
    <property type="term" value="C:membrane"/>
    <property type="evidence" value="ECO:0007669"/>
    <property type="project" value="UniProtKB-SubCell"/>
</dbReference>